<feature type="signal peptide" evidence="1">
    <location>
        <begin position="1"/>
        <end position="22"/>
    </location>
</feature>
<proteinExistence type="predicted"/>
<comment type="caution">
    <text evidence="2">The sequence shown here is derived from an EMBL/GenBank/DDBJ whole genome shotgun (WGS) entry which is preliminary data.</text>
</comment>
<dbReference type="Proteomes" id="UP000435649">
    <property type="component" value="Unassembled WGS sequence"/>
</dbReference>
<dbReference type="AlphaFoldDB" id="A0A844FX53"/>
<sequence>MKKYLLSALMLGCTVGMFSAAAAPVPEPRVQAKELYYNDPDVPQPLDKWTIFQLVFLPNVPNSTWNSNVFGLKTGWVASGGIGSVYGLEVSWVYSGTDTINGAQASWVIVKSKDLNGVQAAFVTTLNTGSLNGLQATGPYALAGDVQGAQFALISQAGNFTGIQGGLALALSKGFTGFQAGAVSIADGPFTGIQCGFVNMAGEKGGSLQLGLFNMTDGKGMQFGFINYSKDAWIPVFPILNFNF</sequence>
<dbReference type="RefSeq" id="WP_154416847.1">
    <property type="nucleotide sequence ID" value="NZ_VUNS01000002.1"/>
</dbReference>
<gene>
    <name evidence="2" type="ORF">FYJ85_02125</name>
</gene>
<feature type="chain" id="PRO_5032315447" evidence="1">
    <location>
        <begin position="23"/>
        <end position="244"/>
    </location>
</feature>
<dbReference type="EMBL" id="VUNS01000002">
    <property type="protein sequence ID" value="MST95840.1"/>
    <property type="molecule type" value="Genomic_DNA"/>
</dbReference>
<organism evidence="2 3">
    <name type="scientific">Victivallis lenta</name>
    <dbReference type="NCBI Taxonomy" id="2606640"/>
    <lineage>
        <taxon>Bacteria</taxon>
        <taxon>Pseudomonadati</taxon>
        <taxon>Lentisphaerota</taxon>
        <taxon>Lentisphaeria</taxon>
        <taxon>Victivallales</taxon>
        <taxon>Victivallaceae</taxon>
        <taxon>Victivallis</taxon>
    </lineage>
</organism>
<evidence type="ECO:0000313" key="3">
    <source>
        <dbReference type="Proteomes" id="UP000435649"/>
    </source>
</evidence>
<keyword evidence="3" id="KW-1185">Reference proteome</keyword>
<protein>
    <submittedName>
        <fullName evidence="2">Uncharacterized protein</fullName>
    </submittedName>
</protein>
<evidence type="ECO:0000313" key="2">
    <source>
        <dbReference type="EMBL" id="MST95840.1"/>
    </source>
</evidence>
<keyword evidence="1" id="KW-0732">Signal</keyword>
<name>A0A844FX53_9BACT</name>
<reference evidence="2 3" key="1">
    <citation type="submission" date="2019-08" db="EMBL/GenBank/DDBJ databases">
        <title>In-depth cultivation of the pig gut microbiome towards novel bacterial diversity and tailored functional studies.</title>
        <authorList>
            <person name="Wylensek D."/>
            <person name="Hitch T.C.A."/>
            <person name="Clavel T."/>
        </authorList>
    </citation>
    <scope>NUCLEOTIDE SEQUENCE [LARGE SCALE GENOMIC DNA]</scope>
    <source>
        <strain evidence="2 3">BBE-744-WT-12</strain>
    </source>
</reference>
<evidence type="ECO:0000256" key="1">
    <source>
        <dbReference type="SAM" id="SignalP"/>
    </source>
</evidence>
<accession>A0A844FX53</accession>